<dbReference type="PROSITE" id="PS50268">
    <property type="entry name" value="CADHERIN_2"/>
    <property type="match status" value="4"/>
</dbReference>
<evidence type="ECO:0000256" key="9">
    <source>
        <dbReference type="SAM" id="MobiDB-lite"/>
    </source>
</evidence>
<protein>
    <recommendedName>
        <fullName evidence="11">Cadherin domain-containing protein</fullName>
    </recommendedName>
</protein>
<dbReference type="PROSITE" id="PS00232">
    <property type="entry name" value="CADHERIN_1"/>
    <property type="match status" value="1"/>
</dbReference>
<feature type="domain" description="Cadherin" evidence="11">
    <location>
        <begin position="34"/>
        <end position="130"/>
    </location>
</feature>
<keyword evidence="5 10" id="KW-1133">Transmembrane helix</keyword>
<organism evidence="12 13">
    <name type="scientific">Parthenolecanium corni</name>
    <dbReference type="NCBI Taxonomy" id="536013"/>
    <lineage>
        <taxon>Eukaryota</taxon>
        <taxon>Metazoa</taxon>
        <taxon>Ecdysozoa</taxon>
        <taxon>Arthropoda</taxon>
        <taxon>Hexapoda</taxon>
        <taxon>Insecta</taxon>
        <taxon>Pterygota</taxon>
        <taxon>Neoptera</taxon>
        <taxon>Paraneoptera</taxon>
        <taxon>Hemiptera</taxon>
        <taxon>Sternorrhyncha</taxon>
        <taxon>Coccoidea</taxon>
        <taxon>Coccidae</taxon>
        <taxon>Parthenolecanium</taxon>
    </lineage>
</organism>
<dbReference type="GO" id="GO:0007156">
    <property type="term" value="P:homophilic cell adhesion via plasma membrane adhesion molecules"/>
    <property type="evidence" value="ECO:0007669"/>
    <property type="project" value="InterPro"/>
</dbReference>
<dbReference type="AlphaFoldDB" id="A0AAN9TKR8"/>
<evidence type="ECO:0000313" key="13">
    <source>
        <dbReference type="Proteomes" id="UP001367676"/>
    </source>
</evidence>
<dbReference type="GO" id="GO:0005509">
    <property type="term" value="F:calcium ion binding"/>
    <property type="evidence" value="ECO:0007669"/>
    <property type="project" value="UniProtKB-UniRule"/>
</dbReference>
<comment type="caution">
    <text evidence="12">The sequence shown here is derived from an EMBL/GenBank/DDBJ whole genome shotgun (WGS) entry which is preliminary data.</text>
</comment>
<feature type="domain" description="Cadherin" evidence="11">
    <location>
        <begin position="131"/>
        <end position="238"/>
    </location>
</feature>
<dbReference type="InterPro" id="IPR015919">
    <property type="entry name" value="Cadherin-like_sf"/>
</dbReference>
<feature type="region of interest" description="Disordered" evidence="9">
    <location>
        <begin position="620"/>
        <end position="709"/>
    </location>
</feature>
<dbReference type="InterPro" id="IPR050174">
    <property type="entry name" value="Protocadherin/Cadherin-CA"/>
</dbReference>
<feature type="compositionally biased region" description="Low complexity" evidence="9">
    <location>
        <begin position="688"/>
        <end position="699"/>
    </location>
</feature>
<dbReference type="SUPFAM" id="SSF49313">
    <property type="entry name" value="Cadherin-like"/>
    <property type="match status" value="4"/>
</dbReference>
<dbReference type="GO" id="GO:0005886">
    <property type="term" value="C:plasma membrane"/>
    <property type="evidence" value="ECO:0007669"/>
    <property type="project" value="InterPro"/>
</dbReference>
<evidence type="ECO:0000256" key="10">
    <source>
        <dbReference type="SAM" id="Phobius"/>
    </source>
</evidence>
<evidence type="ECO:0000256" key="1">
    <source>
        <dbReference type="ARBA" id="ARBA00004167"/>
    </source>
</evidence>
<feature type="transmembrane region" description="Helical" evidence="10">
    <location>
        <begin position="557"/>
        <end position="579"/>
    </location>
</feature>
<evidence type="ECO:0000256" key="7">
    <source>
        <dbReference type="ARBA" id="ARBA00023180"/>
    </source>
</evidence>
<keyword evidence="6 10" id="KW-0472">Membrane</keyword>
<dbReference type="PANTHER" id="PTHR24028">
    <property type="entry name" value="CADHERIN-87A"/>
    <property type="match status" value="1"/>
</dbReference>
<keyword evidence="13" id="KW-1185">Reference proteome</keyword>
<dbReference type="Proteomes" id="UP001367676">
    <property type="component" value="Unassembled WGS sequence"/>
</dbReference>
<feature type="compositionally biased region" description="Polar residues" evidence="9">
    <location>
        <begin position="632"/>
        <end position="648"/>
    </location>
</feature>
<evidence type="ECO:0000256" key="6">
    <source>
        <dbReference type="ARBA" id="ARBA00023136"/>
    </source>
</evidence>
<dbReference type="PRINTS" id="PR00205">
    <property type="entry name" value="CADHERIN"/>
</dbReference>
<dbReference type="FunFam" id="2.60.40.60:FF:000262">
    <property type="entry name" value="protocadherin-23 isoform X2"/>
    <property type="match status" value="1"/>
</dbReference>
<comment type="subcellular location">
    <subcellularLocation>
        <location evidence="1">Membrane</location>
        <topology evidence="1">Single-pass membrane protein</topology>
    </subcellularLocation>
</comment>
<evidence type="ECO:0000256" key="8">
    <source>
        <dbReference type="PROSITE-ProRule" id="PRU00043"/>
    </source>
</evidence>
<evidence type="ECO:0000256" key="4">
    <source>
        <dbReference type="ARBA" id="ARBA00022837"/>
    </source>
</evidence>
<dbReference type="SMART" id="SM00112">
    <property type="entry name" value="CA"/>
    <property type="match status" value="5"/>
</dbReference>
<gene>
    <name evidence="12" type="ORF">V9T40_013121</name>
</gene>
<feature type="domain" description="Cadherin" evidence="11">
    <location>
        <begin position="350"/>
        <end position="445"/>
    </location>
</feature>
<accession>A0AAN9TKR8</accession>
<keyword evidence="3" id="KW-0677">Repeat</keyword>
<evidence type="ECO:0000256" key="5">
    <source>
        <dbReference type="ARBA" id="ARBA00022989"/>
    </source>
</evidence>
<reference evidence="12 13" key="1">
    <citation type="submission" date="2024-03" db="EMBL/GenBank/DDBJ databases">
        <title>Adaptation during the transition from Ophiocordyceps entomopathogen to insect associate is accompanied by gene loss and intensified selection.</title>
        <authorList>
            <person name="Ward C.M."/>
            <person name="Onetto C.A."/>
            <person name="Borneman A.R."/>
        </authorList>
    </citation>
    <scope>NUCLEOTIDE SEQUENCE [LARGE SCALE GENOMIC DNA]</scope>
    <source>
        <strain evidence="12">AWRI1</strain>
        <tissue evidence="12">Single Adult Female</tissue>
    </source>
</reference>
<proteinExistence type="predicted"/>
<dbReference type="InterPro" id="IPR002126">
    <property type="entry name" value="Cadherin-like_dom"/>
</dbReference>
<keyword evidence="4 8" id="KW-0106">Calcium</keyword>
<dbReference type="InterPro" id="IPR020894">
    <property type="entry name" value="Cadherin_CS"/>
</dbReference>
<sequence>MRFTIIRKFYENNTIIQHNRCYLESGGSAESFFVSEDQPVTSLIGSLKIIGDPSEFGNIELRLKENDSPVSIIPFSKNLSLVKQLDKEGVEGPASVFINVICERRRTIDPSFVIPVNIRVTDVNDNAPQFVGAPYMLNASEVTIVGTRVLQGIRAIDIDQQGPFSTVQYSVQGGLYSEYFSFANGLEGTLVLRKALDYETLPNFTVTIKAQDQGNPAQYSEASVYVNVIDADDQNPKFADDRYFATLPDHATQGTKLRISPKEILAFDQDLGIKSLIYYSFNSDGSDYRYFGINRDTGSVFVKRNIPEDDFFQPAILVVRATQYDNPDRYALATLTISRPGSSFHDLQFLHSNYYAAILENVPIYSVLLTVITNKPRDKRLKYWLSSYTDVFNVTSSGDIILQKPLDYETVDNYVFLVFATDGYMNTSASINISILNVNDWDPRFRYPQYEFFIPDVPPDQLMPGTVIGKVEAADGDRGDHITLSIRGPHARLFTIVDSGEIFISDLSTVNSSTVHLVAVATDSGIPPRQASVPVIVHLPEAVVSSASHWTPQNTSFAILISFVSILGVLALVIVLLILHIQKHKKPKTVSNKLDSFFTSSPEKQLSAFGKIENPVFNGTSEFHRTSSSSSPVYTATVKRTSSRNGLNRNAGHCSPPTVSHRSHHKVAPAPPQIPNLSRTPTPQHTASSSRTQTPSPQSNKCGNGLWSMGSIPKRVKKLSWDDETDGFSKRTRLNPDVSVTPLVNETKSTDHMNLTVYF</sequence>
<dbReference type="PANTHER" id="PTHR24028:SF339">
    <property type="entry name" value="CADHERIN DOMAIN-CONTAINING PROTEIN"/>
    <property type="match status" value="1"/>
</dbReference>
<dbReference type="EMBL" id="JBBCAQ010000018">
    <property type="protein sequence ID" value="KAK7595296.1"/>
    <property type="molecule type" value="Genomic_DNA"/>
</dbReference>
<evidence type="ECO:0000256" key="2">
    <source>
        <dbReference type="ARBA" id="ARBA00022692"/>
    </source>
</evidence>
<dbReference type="CDD" id="cd11304">
    <property type="entry name" value="Cadherin_repeat"/>
    <property type="match status" value="5"/>
</dbReference>
<evidence type="ECO:0000313" key="12">
    <source>
        <dbReference type="EMBL" id="KAK7595296.1"/>
    </source>
</evidence>
<dbReference type="Gene3D" id="2.60.40.60">
    <property type="entry name" value="Cadherins"/>
    <property type="match status" value="5"/>
</dbReference>
<name>A0AAN9TKR8_9HEMI</name>
<feature type="compositionally biased region" description="Polar residues" evidence="9">
    <location>
        <begin position="675"/>
        <end position="687"/>
    </location>
</feature>
<evidence type="ECO:0000259" key="11">
    <source>
        <dbReference type="PROSITE" id="PS50268"/>
    </source>
</evidence>
<keyword evidence="2 10" id="KW-0812">Transmembrane</keyword>
<feature type="domain" description="Cadherin" evidence="11">
    <location>
        <begin position="239"/>
        <end position="365"/>
    </location>
</feature>
<keyword evidence="7" id="KW-0325">Glycoprotein</keyword>
<evidence type="ECO:0000256" key="3">
    <source>
        <dbReference type="ARBA" id="ARBA00022737"/>
    </source>
</evidence>
<dbReference type="Pfam" id="PF00028">
    <property type="entry name" value="Cadherin"/>
    <property type="match status" value="1"/>
</dbReference>